<evidence type="ECO:0000313" key="2">
    <source>
        <dbReference type="EMBL" id="MBP3966487.1"/>
    </source>
</evidence>
<sequence length="171" mass="18810">MNRHALGITLTIIGLVACISTASAVDNKGYAPVTQTPETITVYINGMDKQGGKLLLQTDEIQWFEGEAADEAFVMEEPDSGLDKAPDGYYIVNDDETLKTLEVDPHAAVIMQIYDRTGSLVNASTEWNQAISLDKFEAVYHADGLVTVSDYPYHLTIKNGKVTRIVQQFIP</sequence>
<feature type="chain" id="PRO_5045992860" evidence="1">
    <location>
        <begin position="25"/>
        <end position="171"/>
    </location>
</feature>
<dbReference type="PROSITE" id="PS51257">
    <property type="entry name" value="PROKAR_LIPOPROTEIN"/>
    <property type="match status" value="1"/>
</dbReference>
<proteinExistence type="predicted"/>
<keyword evidence="1" id="KW-0732">Signal</keyword>
<evidence type="ECO:0000256" key="1">
    <source>
        <dbReference type="SAM" id="SignalP"/>
    </source>
</evidence>
<feature type="signal peptide" evidence="1">
    <location>
        <begin position="1"/>
        <end position="24"/>
    </location>
</feature>
<keyword evidence="3" id="KW-1185">Reference proteome</keyword>
<dbReference type="RefSeq" id="WP_210663704.1">
    <property type="nucleotide sequence ID" value="NZ_JAGKSP010000018.1"/>
</dbReference>
<evidence type="ECO:0000313" key="3">
    <source>
        <dbReference type="Proteomes" id="UP000673394"/>
    </source>
</evidence>
<reference evidence="2 3" key="1">
    <citation type="submission" date="2021-04" db="EMBL/GenBank/DDBJ databases">
        <title>Paenibacillus sp. DLE-14 whole genome sequence.</title>
        <authorList>
            <person name="Ham Y.J."/>
        </authorList>
    </citation>
    <scope>NUCLEOTIDE SEQUENCE [LARGE SCALE GENOMIC DNA]</scope>
    <source>
        <strain evidence="2 3">DLE-14</strain>
    </source>
</reference>
<accession>A0ABS5CKY7</accession>
<comment type="caution">
    <text evidence="2">The sequence shown here is derived from an EMBL/GenBank/DDBJ whole genome shotgun (WGS) entry which is preliminary data.</text>
</comment>
<protein>
    <submittedName>
        <fullName evidence="2">Uncharacterized protein</fullName>
    </submittedName>
</protein>
<dbReference type="EMBL" id="JAGKSP010000018">
    <property type="protein sequence ID" value="MBP3966487.1"/>
    <property type="molecule type" value="Genomic_DNA"/>
</dbReference>
<name>A0ABS5CKY7_9BACL</name>
<organism evidence="2 3">
    <name type="scientific">Paenibacillus lignilyticus</name>
    <dbReference type="NCBI Taxonomy" id="1172615"/>
    <lineage>
        <taxon>Bacteria</taxon>
        <taxon>Bacillati</taxon>
        <taxon>Bacillota</taxon>
        <taxon>Bacilli</taxon>
        <taxon>Bacillales</taxon>
        <taxon>Paenibacillaceae</taxon>
        <taxon>Paenibacillus</taxon>
    </lineage>
</organism>
<gene>
    <name evidence="2" type="ORF">I8J30_27650</name>
</gene>
<dbReference type="Proteomes" id="UP000673394">
    <property type="component" value="Unassembled WGS sequence"/>
</dbReference>